<proteinExistence type="predicted"/>
<evidence type="ECO:0000313" key="3">
    <source>
        <dbReference type="Proteomes" id="UP000217790"/>
    </source>
</evidence>
<evidence type="ECO:0000256" key="1">
    <source>
        <dbReference type="SAM" id="SignalP"/>
    </source>
</evidence>
<feature type="signal peptide" evidence="1">
    <location>
        <begin position="1"/>
        <end position="19"/>
    </location>
</feature>
<evidence type="ECO:0000313" key="2">
    <source>
        <dbReference type="EMBL" id="PBL02977.1"/>
    </source>
</evidence>
<dbReference type="AlphaFoldDB" id="A0A2H3EWL8"/>
<sequence length="60" mass="6763">MMMLNRSFLVMCPYLLTWSFSGNVQLRSLPNVTLSDTSDALWVTSAIGACTTTMYHDEQL</sequence>
<feature type="chain" id="PRO_5013783085" evidence="1">
    <location>
        <begin position="20"/>
        <end position="60"/>
    </location>
</feature>
<reference evidence="3" key="1">
    <citation type="journal article" date="2017" name="Nat. Ecol. Evol.">
        <title>Genome expansion and lineage-specific genetic innovations in the forest pathogenic fungi Armillaria.</title>
        <authorList>
            <person name="Sipos G."/>
            <person name="Prasanna A.N."/>
            <person name="Walter M.C."/>
            <person name="O'Connor E."/>
            <person name="Balint B."/>
            <person name="Krizsan K."/>
            <person name="Kiss B."/>
            <person name="Hess J."/>
            <person name="Varga T."/>
            <person name="Slot J."/>
            <person name="Riley R."/>
            <person name="Boka B."/>
            <person name="Rigling D."/>
            <person name="Barry K."/>
            <person name="Lee J."/>
            <person name="Mihaltcheva S."/>
            <person name="LaButti K."/>
            <person name="Lipzen A."/>
            <person name="Waldron R."/>
            <person name="Moloney N.M."/>
            <person name="Sperisen C."/>
            <person name="Kredics L."/>
            <person name="Vagvoelgyi C."/>
            <person name="Patrignani A."/>
            <person name="Fitzpatrick D."/>
            <person name="Nagy I."/>
            <person name="Doyle S."/>
            <person name="Anderson J.B."/>
            <person name="Grigoriev I.V."/>
            <person name="Gueldener U."/>
            <person name="Muensterkoetter M."/>
            <person name="Nagy L.G."/>
        </authorList>
    </citation>
    <scope>NUCLEOTIDE SEQUENCE [LARGE SCALE GENOMIC DNA]</scope>
    <source>
        <strain evidence="3">Ar21-2</strain>
    </source>
</reference>
<keyword evidence="1" id="KW-0732">Signal</keyword>
<protein>
    <submittedName>
        <fullName evidence="2">Uncharacterized protein</fullName>
    </submittedName>
</protein>
<keyword evidence="3" id="KW-1185">Reference proteome</keyword>
<dbReference type="EMBL" id="KZ293645">
    <property type="protein sequence ID" value="PBL02977.1"/>
    <property type="molecule type" value="Genomic_DNA"/>
</dbReference>
<accession>A0A2H3EWL8</accession>
<dbReference type="InParanoid" id="A0A2H3EWL8"/>
<dbReference type="Proteomes" id="UP000217790">
    <property type="component" value="Unassembled WGS sequence"/>
</dbReference>
<organism evidence="2 3">
    <name type="scientific">Armillaria gallica</name>
    <name type="common">Bulbous honey fungus</name>
    <name type="synonym">Armillaria bulbosa</name>
    <dbReference type="NCBI Taxonomy" id="47427"/>
    <lineage>
        <taxon>Eukaryota</taxon>
        <taxon>Fungi</taxon>
        <taxon>Dikarya</taxon>
        <taxon>Basidiomycota</taxon>
        <taxon>Agaricomycotina</taxon>
        <taxon>Agaricomycetes</taxon>
        <taxon>Agaricomycetidae</taxon>
        <taxon>Agaricales</taxon>
        <taxon>Marasmiineae</taxon>
        <taxon>Physalacriaceae</taxon>
        <taxon>Armillaria</taxon>
    </lineage>
</organism>
<name>A0A2H3EWL8_ARMGA</name>
<gene>
    <name evidence="2" type="ORF">ARMGADRAFT_1006287</name>
</gene>